<dbReference type="PROSITE" id="PS50112">
    <property type="entry name" value="PAS"/>
    <property type="match status" value="1"/>
</dbReference>
<feature type="compositionally biased region" description="Low complexity" evidence="10">
    <location>
        <begin position="715"/>
        <end position="728"/>
    </location>
</feature>
<evidence type="ECO:0000256" key="3">
    <source>
        <dbReference type="ARBA" id="ARBA00022553"/>
    </source>
</evidence>
<dbReference type="GO" id="GO:0006355">
    <property type="term" value="P:regulation of DNA-templated transcription"/>
    <property type="evidence" value="ECO:0007669"/>
    <property type="project" value="InterPro"/>
</dbReference>
<dbReference type="Pfam" id="PF00989">
    <property type="entry name" value="PAS"/>
    <property type="match status" value="1"/>
</dbReference>
<dbReference type="AlphaFoldDB" id="A0A512NC49"/>
<dbReference type="RefSeq" id="WP_147150608.1">
    <property type="nucleotide sequence ID" value="NZ_BKAJ01000066.1"/>
</dbReference>
<dbReference type="InterPro" id="IPR000014">
    <property type="entry name" value="PAS"/>
</dbReference>
<dbReference type="SUPFAM" id="SSF55785">
    <property type="entry name" value="PYP-like sensor domain (PAS domain)"/>
    <property type="match status" value="1"/>
</dbReference>
<dbReference type="InterPro" id="IPR011006">
    <property type="entry name" value="CheY-like_superfamily"/>
</dbReference>
<dbReference type="Pfam" id="PF05227">
    <property type="entry name" value="CHASE3"/>
    <property type="match status" value="1"/>
</dbReference>
<evidence type="ECO:0000256" key="2">
    <source>
        <dbReference type="ARBA" id="ARBA00012438"/>
    </source>
</evidence>
<dbReference type="CDD" id="cd19410">
    <property type="entry name" value="HK9-like_sensor"/>
    <property type="match status" value="1"/>
</dbReference>
<dbReference type="EMBL" id="BKAJ01000066">
    <property type="protein sequence ID" value="GEP56526.1"/>
    <property type="molecule type" value="Genomic_DNA"/>
</dbReference>
<dbReference type="InterPro" id="IPR004358">
    <property type="entry name" value="Sig_transdc_His_kin-like_C"/>
</dbReference>
<dbReference type="GO" id="GO:0005524">
    <property type="term" value="F:ATP binding"/>
    <property type="evidence" value="ECO:0007669"/>
    <property type="project" value="UniProtKB-KW"/>
</dbReference>
<keyword evidence="11" id="KW-0812">Transmembrane</keyword>
<evidence type="ECO:0000256" key="9">
    <source>
        <dbReference type="PROSITE-ProRule" id="PRU00169"/>
    </source>
</evidence>
<keyword evidence="11" id="KW-1133">Transmembrane helix</keyword>
<dbReference type="Pfam" id="PF00072">
    <property type="entry name" value="Response_reg"/>
    <property type="match status" value="2"/>
</dbReference>
<dbReference type="OrthoDB" id="8477115at2"/>
<dbReference type="Proteomes" id="UP000321058">
    <property type="component" value="Unassembled WGS sequence"/>
</dbReference>
<dbReference type="SMART" id="SM00388">
    <property type="entry name" value="HisKA"/>
    <property type="match status" value="1"/>
</dbReference>
<feature type="domain" description="Histidine kinase" evidence="12">
    <location>
        <begin position="355"/>
        <end position="578"/>
    </location>
</feature>
<dbReference type="PROSITE" id="PS50110">
    <property type="entry name" value="RESPONSE_REGULATORY"/>
    <property type="match status" value="2"/>
</dbReference>
<feature type="region of interest" description="Disordered" evidence="10">
    <location>
        <begin position="715"/>
        <end position="738"/>
    </location>
</feature>
<dbReference type="SMART" id="SM00448">
    <property type="entry name" value="REC"/>
    <property type="match status" value="2"/>
</dbReference>
<dbReference type="InterPro" id="IPR035965">
    <property type="entry name" value="PAS-like_dom_sf"/>
</dbReference>
<feature type="transmembrane region" description="Helical" evidence="11">
    <location>
        <begin position="12"/>
        <end position="32"/>
    </location>
</feature>
<feature type="domain" description="Response regulatory" evidence="13">
    <location>
        <begin position="597"/>
        <end position="711"/>
    </location>
</feature>
<evidence type="ECO:0000256" key="5">
    <source>
        <dbReference type="ARBA" id="ARBA00022741"/>
    </source>
</evidence>
<dbReference type="InterPro" id="IPR013767">
    <property type="entry name" value="PAS_fold"/>
</dbReference>
<evidence type="ECO:0000256" key="6">
    <source>
        <dbReference type="ARBA" id="ARBA00022777"/>
    </source>
</evidence>
<evidence type="ECO:0000259" key="14">
    <source>
        <dbReference type="PROSITE" id="PS50112"/>
    </source>
</evidence>
<evidence type="ECO:0000259" key="12">
    <source>
        <dbReference type="PROSITE" id="PS50109"/>
    </source>
</evidence>
<dbReference type="SMART" id="SM00091">
    <property type="entry name" value="PAS"/>
    <property type="match status" value="1"/>
</dbReference>
<keyword evidence="5" id="KW-0547">Nucleotide-binding</keyword>
<dbReference type="PANTHER" id="PTHR43065">
    <property type="entry name" value="SENSOR HISTIDINE KINASE"/>
    <property type="match status" value="1"/>
</dbReference>
<sequence>MRSVAGTARSTGVIVGLTIAVLIGTAALLAITHSNSASRQQRLVVGSYEILSLMRQTVIALQDSEIGQRAYLLSGQASDLEPYERARLRIETGVRQLEAAAAGDPDTTRQVREFRAAATEKLEQINSTISAYQLYGRDYALAQERTGSGKTTSDQIRQISESFIEGQRLLLARRLALLRSEQEQSDIAGLLLLAGAFLCLFIGMYIVIRGARRLENAQLALADRSHLLQSTLESLQDPIFVIDADGKVVAWNEAFLRLSGWDPAKHATLTREQLLSDRSPAMHALLEPLKLNAEAPDRLVTTRASHDGRDYEVSRGEMSGGGSVVRCVDITEKLRDEMALRQGQKMEATGQLTGGMAHDFNNILQVIQANLDLVKSAVPNDQAALARLGAAGAAADRGARLTQQLLAFARRQPLAPQPTNVARLVRDLADLLRHSLGERITIELDIAAEPWNAKIDPGQLENAILNLAINARDAMPEGGTVTVEVSNATLDRRYAALHPDVTPGPYVLVAVNDTGTGMPPEVAAQAFDPFFTTKRDGKGTGLGLSMVYGFVRQSNGHIRIDSAIGQGTSVKLYLPRTLDPVLDLSSDMGEGQSGSERVLVVEDNDEVRRAVVALLSGWGYRVVAAENPDVAAAILEKDSAFDLLFTDVVMPGSISAIELAALAQRLQPGIAVLLTSGYARDLIPANDRPDYPLIAKPYRGEELMARLRGVLAARRPSSAPAEARPAQAGTPSEEATRRPRRVLVVEDEVVLRMSTTDMLEQLGCFVSGVGSGEQALELLTRGGAFDLLLTDLGLPGMSGEELASEVRRRFPSLPVVIASGYGRSGAQAAGMQAEGLQFISKPYSSVDLQQALEHAARMAVPS</sequence>
<dbReference type="CDD" id="cd00130">
    <property type="entry name" value="PAS"/>
    <property type="match status" value="1"/>
</dbReference>
<dbReference type="InterPro" id="IPR003594">
    <property type="entry name" value="HATPase_dom"/>
</dbReference>
<dbReference type="Gene3D" id="3.30.450.20">
    <property type="entry name" value="PAS domain"/>
    <property type="match status" value="1"/>
</dbReference>
<dbReference type="InterPro" id="IPR005467">
    <property type="entry name" value="His_kinase_dom"/>
</dbReference>
<dbReference type="EC" id="2.7.13.3" evidence="2"/>
<dbReference type="InterPro" id="IPR036890">
    <property type="entry name" value="HATPase_C_sf"/>
</dbReference>
<dbReference type="Gene3D" id="3.40.50.2300">
    <property type="match status" value="2"/>
</dbReference>
<feature type="transmembrane region" description="Helical" evidence="11">
    <location>
        <begin position="187"/>
        <end position="208"/>
    </location>
</feature>
<dbReference type="Gene3D" id="3.30.565.10">
    <property type="entry name" value="Histidine kinase-like ATPase, C-terminal domain"/>
    <property type="match status" value="1"/>
</dbReference>
<evidence type="ECO:0000256" key="7">
    <source>
        <dbReference type="ARBA" id="ARBA00022840"/>
    </source>
</evidence>
<feature type="modified residue" description="4-aspartylphosphate" evidence="9">
    <location>
        <position position="647"/>
    </location>
</feature>
<dbReference type="PRINTS" id="PR00344">
    <property type="entry name" value="BCTRLSENSOR"/>
</dbReference>
<evidence type="ECO:0000256" key="10">
    <source>
        <dbReference type="SAM" id="MobiDB-lite"/>
    </source>
</evidence>
<dbReference type="SMART" id="SM00387">
    <property type="entry name" value="HATPase_c"/>
    <property type="match status" value="1"/>
</dbReference>
<keyword evidence="8" id="KW-0902">Two-component regulatory system</keyword>
<evidence type="ECO:0000313" key="15">
    <source>
        <dbReference type="EMBL" id="GEP56526.1"/>
    </source>
</evidence>
<dbReference type="Gene3D" id="1.10.287.130">
    <property type="match status" value="1"/>
</dbReference>
<keyword evidence="3 9" id="KW-0597">Phosphoprotein</keyword>
<dbReference type="PANTHER" id="PTHR43065:SF49">
    <property type="entry name" value="HISTIDINE KINASE"/>
    <property type="match status" value="1"/>
</dbReference>
<reference evidence="15 16" key="1">
    <citation type="submission" date="2019-07" db="EMBL/GenBank/DDBJ databases">
        <title>Whole genome shotgun sequence of Reyranella soli NBRC 108950.</title>
        <authorList>
            <person name="Hosoyama A."/>
            <person name="Uohara A."/>
            <person name="Ohji S."/>
            <person name="Ichikawa N."/>
        </authorList>
    </citation>
    <scope>NUCLEOTIDE SEQUENCE [LARGE SCALE GENOMIC DNA]</scope>
    <source>
        <strain evidence="15 16">NBRC 108950</strain>
    </source>
</reference>
<evidence type="ECO:0000256" key="4">
    <source>
        <dbReference type="ARBA" id="ARBA00022679"/>
    </source>
</evidence>
<dbReference type="SUPFAM" id="SSF52172">
    <property type="entry name" value="CheY-like"/>
    <property type="match status" value="2"/>
</dbReference>
<feature type="domain" description="Response regulatory" evidence="13">
    <location>
        <begin position="741"/>
        <end position="856"/>
    </location>
</feature>
<evidence type="ECO:0000256" key="11">
    <source>
        <dbReference type="SAM" id="Phobius"/>
    </source>
</evidence>
<dbReference type="SUPFAM" id="SSF47384">
    <property type="entry name" value="Homodimeric domain of signal transducing histidine kinase"/>
    <property type="match status" value="1"/>
</dbReference>
<evidence type="ECO:0000313" key="16">
    <source>
        <dbReference type="Proteomes" id="UP000321058"/>
    </source>
</evidence>
<comment type="caution">
    <text evidence="15">The sequence shown here is derived from an EMBL/GenBank/DDBJ whole genome shotgun (WGS) entry which is preliminary data.</text>
</comment>
<accession>A0A512NC49</accession>
<comment type="catalytic activity">
    <reaction evidence="1">
        <text>ATP + protein L-histidine = ADP + protein N-phospho-L-histidine.</text>
        <dbReference type="EC" id="2.7.13.3"/>
    </reaction>
</comment>
<dbReference type="PROSITE" id="PS50109">
    <property type="entry name" value="HIS_KIN"/>
    <property type="match status" value="1"/>
</dbReference>
<organism evidence="15 16">
    <name type="scientific">Reyranella soli</name>
    <dbReference type="NCBI Taxonomy" id="1230389"/>
    <lineage>
        <taxon>Bacteria</taxon>
        <taxon>Pseudomonadati</taxon>
        <taxon>Pseudomonadota</taxon>
        <taxon>Alphaproteobacteria</taxon>
        <taxon>Hyphomicrobiales</taxon>
        <taxon>Reyranellaceae</taxon>
        <taxon>Reyranella</taxon>
    </lineage>
</organism>
<keyword evidence="6" id="KW-0418">Kinase</keyword>
<keyword evidence="7" id="KW-0067">ATP-binding</keyword>
<gene>
    <name evidence="15" type="ORF">RSO01_36920</name>
</gene>
<dbReference type="SUPFAM" id="SSF55874">
    <property type="entry name" value="ATPase domain of HSP90 chaperone/DNA topoisomerase II/histidine kinase"/>
    <property type="match status" value="1"/>
</dbReference>
<dbReference type="GO" id="GO:0000155">
    <property type="term" value="F:phosphorelay sensor kinase activity"/>
    <property type="evidence" value="ECO:0007669"/>
    <property type="project" value="InterPro"/>
</dbReference>
<proteinExistence type="predicted"/>
<keyword evidence="11" id="KW-0472">Membrane</keyword>
<dbReference type="InterPro" id="IPR001789">
    <property type="entry name" value="Sig_transdc_resp-reg_receiver"/>
</dbReference>
<evidence type="ECO:0000259" key="13">
    <source>
        <dbReference type="PROSITE" id="PS50110"/>
    </source>
</evidence>
<dbReference type="InterPro" id="IPR036097">
    <property type="entry name" value="HisK_dim/P_sf"/>
</dbReference>
<feature type="domain" description="PAS" evidence="14">
    <location>
        <begin position="224"/>
        <end position="265"/>
    </location>
</feature>
<dbReference type="NCBIfam" id="TIGR00229">
    <property type="entry name" value="sensory_box"/>
    <property type="match status" value="1"/>
</dbReference>
<feature type="modified residue" description="4-aspartylphosphate" evidence="9">
    <location>
        <position position="791"/>
    </location>
</feature>
<dbReference type="InterPro" id="IPR003661">
    <property type="entry name" value="HisK_dim/P_dom"/>
</dbReference>
<evidence type="ECO:0000256" key="8">
    <source>
        <dbReference type="ARBA" id="ARBA00023012"/>
    </source>
</evidence>
<dbReference type="Pfam" id="PF02518">
    <property type="entry name" value="HATPase_c"/>
    <property type="match status" value="1"/>
</dbReference>
<keyword evidence="16" id="KW-1185">Reference proteome</keyword>
<dbReference type="InterPro" id="IPR007891">
    <property type="entry name" value="CHASE3"/>
</dbReference>
<name>A0A512NC49_9HYPH</name>
<evidence type="ECO:0000256" key="1">
    <source>
        <dbReference type="ARBA" id="ARBA00000085"/>
    </source>
</evidence>
<protein>
    <recommendedName>
        <fullName evidence="2">histidine kinase</fullName>
        <ecNumber evidence="2">2.7.13.3</ecNumber>
    </recommendedName>
</protein>
<keyword evidence="4" id="KW-0808">Transferase</keyword>